<feature type="region of interest" description="Disordered" evidence="1">
    <location>
        <begin position="118"/>
        <end position="144"/>
    </location>
</feature>
<accession>A0A7W9SVB6</accession>
<dbReference type="EMBL" id="JACHGW010000004">
    <property type="protein sequence ID" value="MBB6052693.1"/>
    <property type="molecule type" value="Genomic_DNA"/>
</dbReference>
<evidence type="ECO:0000313" key="2">
    <source>
        <dbReference type="EMBL" id="MBB6052693.1"/>
    </source>
</evidence>
<proteinExistence type="predicted"/>
<keyword evidence="3" id="KW-1185">Reference proteome</keyword>
<name>A0A7W9SVB6_ARMRO</name>
<sequence length="262" mass="27702">MSYRTVQDPVNYTTGVVRATGSGPLGSAKAAALRNLALAIRTIPVTATTTVKSYAMESGTVETKLAALLQNARTVAETVGKEGITTITVEIPLYGARSVAAAVLAEVILDPRDLHANAPIPRPEARPAPRPLPHKRPLPLTPPRDRGPFTALLVDCRGLGVQAALSPKLYDSSGHELYGPLRVDIDDAIIGGIVGYPRSVEEALKSKRAGARPLIVQALGPKGSSKVDMVLSNDDALRVIQADQQAGFLAQCRVLLLCDPPR</sequence>
<reference evidence="2 3" key="1">
    <citation type="submission" date="2020-08" db="EMBL/GenBank/DDBJ databases">
        <title>Genomic Encyclopedia of Type Strains, Phase IV (KMG-IV): sequencing the most valuable type-strain genomes for metagenomic binning, comparative biology and taxonomic classification.</title>
        <authorList>
            <person name="Goeker M."/>
        </authorList>
    </citation>
    <scope>NUCLEOTIDE SEQUENCE [LARGE SCALE GENOMIC DNA]</scope>
    <source>
        <strain evidence="2 3">DSM 23562</strain>
    </source>
</reference>
<dbReference type="Proteomes" id="UP000520814">
    <property type="component" value="Unassembled WGS sequence"/>
</dbReference>
<evidence type="ECO:0000256" key="1">
    <source>
        <dbReference type="SAM" id="MobiDB-lite"/>
    </source>
</evidence>
<dbReference type="AlphaFoldDB" id="A0A7W9SVB6"/>
<comment type="caution">
    <text evidence="2">The sequence shown here is derived from an EMBL/GenBank/DDBJ whole genome shotgun (WGS) entry which is preliminary data.</text>
</comment>
<gene>
    <name evidence="2" type="ORF">HNQ39_004514</name>
</gene>
<protein>
    <submittedName>
        <fullName evidence="2">Uncharacterized protein</fullName>
    </submittedName>
</protein>
<dbReference type="RefSeq" id="WP_184202199.1">
    <property type="nucleotide sequence ID" value="NZ_JACHGW010000004.1"/>
</dbReference>
<organism evidence="2 3">
    <name type="scientific">Armatimonas rosea</name>
    <dbReference type="NCBI Taxonomy" id="685828"/>
    <lineage>
        <taxon>Bacteria</taxon>
        <taxon>Bacillati</taxon>
        <taxon>Armatimonadota</taxon>
        <taxon>Armatimonadia</taxon>
        <taxon>Armatimonadales</taxon>
        <taxon>Armatimonadaceae</taxon>
        <taxon>Armatimonas</taxon>
    </lineage>
</organism>
<feature type="compositionally biased region" description="Pro residues" evidence="1">
    <location>
        <begin position="120"/>
        <end position="131"/>
    </location>
</feature>
<evidence type="ECO:0000313" key="3">
    <source>
        <dbReference type="Proteomes" id="UP000520814"/>
    </source>
</evidence>